<dbReference type="SUPFAM" id="SSF53335">
    <property type="entry name" value="S-adenosyl-L-methionine-dependent methyltransferases"/>
    <property type="match status" value="1"/>
</dbReference>
<keyword evidence="2" id="KW-1185">Reference proteome</keyword>
<dbReference type="InterPro" id="IPR029063">
    <property type="entry name" value="SAM-dependent_MTases_sf"/>
</dbReference>
<dbReference type="EMBL" id="FOCQ01000003">
    <property type="protein sequence ID" value="SEM94747.1"/>
    <property type="molecule type" value="Genomic_DNA"/>
</dbReference>
<dbReference type="OrthoDB" id="3668614at2"/>
<proteinExistence type="predicted"/>
<dbReference type="Proteomes" id="UP000199695">
    <property type="component" value="Unassembled WGS sequence"/>
</dbReference>
<evidence type="ECO:0000313" key="1">
    <source>
        <dbReference type="EMBL" id="SEM94747.1"/>
    </source>
</evidence>
<dbReference type="Gene3D" id="3.40.50.150">
    <property type="entry name" value="Vaccinia Virus protein VP39"/>
    <property type="match status" value="1"/>
</dbReference>
<dbReference type="GO" id="GO:0032259">
    <property type="term" value="P:methylation"/>
    <property type="evidence" value="ECO:0007669"/>
    <property type="project" value="UniProtKB-KW"/>
</dbReference>
<keyword evidence="1" id="KW-0489">Methyltransferase</keyword>
<organism evidence="1 2">
    <name type="scientific">Lihuaxuella thermophila</name>
    <dbReference type="NCBI Taxonomy" id="1173111"/>
    <lineage>
        <taxon>Bacteria</taxon>
        <taxon>Bacillati</taxon>
        <taxon>Bacillota</taxon>
        <taxon>Bacilli</taxon>
        <taxon>Bacillales</taxon>
        <taxon>Thermoactinomycetaceae</taxon>
        <taxon>Lihuaxuella</taxon>
    </lineage>
</organism>
<reference evidence="1 2" key="1">
    <citation type="submission" date="2016-10" db="EMBL/GenBank/DDBJ databases">
        <authorList>
            <person name="de Groot N.N."/>
        </authorList>
    </citation>
    <scope>NUCLEOTIDE SEQUENCE [LARGE SCALE GENOMIC DNA]</scope>
    <source>
        <strain evidence="1 2">DSM 46701</strain>
    </source>
</reference>
<dbReference type="GO" id="GO:0008168">
    <property type="term" value="F:methyltransferase activity"/>
    <property type="evidence" value="ECO:0007669"/>
    <property type="project" value="UniProtKB-KW"/>
</dbReference>
<dbReference type="STRING" id="1173111.SAMN05444955_103322"/>
<evidence type="ECO:0000313" key="2">
    <source>
        <dbReference type="Proteomes" id="UP000199695"/>
    </source>
</evidence>
<dbReference type="AlphaFoldDB" id="A0A1H8CKY7"/>
<sequence length="249" mass="28775">MRTSQLKNRVKVTDFQSEVLNQKRLDYFQNYFKNYYYGEFRFGQGTENILMILDELGLGGDWLDLGAGPSTLLWSIPLNDVKSITCNDISVEALKVLNDFVQSDEVPPCYQEALRLCNKTDQHVLEMKKKVQNYLIFDAMSDWPAILDNCKYDLITEFGTFGLAQTPEKFINCFGFLKKYLKPGGRVIGANWTRSAHLIDKEGLDNSYLNLKLIDYVAHRYSYEVLHLEKVNITNDLYYDSVIVFALSH</sequence>
<gene>
    <name evidence="1" type="ORF">SAMN05444955_103322</name>
</gene>
<keyword evidence="1" id="KW-0808">Transferase</keyword>
<dbReference type="RefSeq" id="WP_089965998.1">
    <property type="nucleotide sequence ID" value="NZ_FOCQ01000003.1"/>
</dbReference>
<name>A0A1H8CKY7_9BACL</name>
<dbReference type="Pfam" id="PF13489">
    <property type="entry name" value="Methyltransf_23"/>
    <property type="match status" value="1"/>
</dbReference>
<protein>
    <submittedName>
        <fullName evidence="1">Methyltransferase domain-containing protein</fullName>
    </submittedName>
</protein>
<accession>A0A1H8CKY7</accession>